<dbReference type="PROSITE" id="PS00134">
    <property type="entry name" value="TRYPSIN_HIS"/>
    <property type="match status" value="1"/>
</dbReference>
<dbReference type="GO" id="GO:0006508">
    <property type="term" value="P:proteolysis"/>
    <property type="evidence" value="ECO:0007669"/>
    <property type="project" value="UniProtKB-KW"/>
</dbReference>
<dbReference type="GO" id="GO:0004252">
    <property type="term" value="F:serine-type endopeptidase activity"/>
    <property type="evidence" value="ECO:0007669"/>
    <property type="project" value="UniProtKB-UniRule"/>
</dbReference>
<keyword evidence="3 8" id="KW-0378">Hydrolase</keyword>
<dbReference type="EMBL" id="GDRN01091634">
    <property type="protein sequence ID" value="JAI60256.1"/>
    <property type="molecule type" value="Transcribed_RNA"/>
</dbReference>
<evidence type="ECO:0000256" key="9">
    <source>
        <dbReference type="RuleBase" id="RU366078"/>
    </source>
</evidence>
<evidence type="ECO:0000256" key="3">
    <source>
        <dbReference type="ARBA" id="ARBA00022801"/>
    </source>
</evidence>
<keyword evidence="1 8" id="KW-0645">Protease</keyword>
<dbReference type="PROSITE" id="PS51888">
    <property type="entry name" value="CLIP"/>
    <property type="match status" value="1"/>
</dbReference>
<protein>
    <recommendedName>
        <fullName evidence="9">CLIP domain-containing serine protease</fullName>
        <ecNumber evidence="8">3.4.21.-</ecNumber>
    </recommendedName>
</protein>
<dbReference type="InterPro" id="IPR043504">
    <property type="entry name" value="Peptidase_S1_PA_chymotrypsin"/>
</dbReference>
<organism evidence="12">
    <name type="scientific">Scylla olivacea</name>
    <name type="common">Orange mud crab</name>
    <name type="synonym">Cancer olivacea</name>
    <dbReference type="NCBI Taxonomy" id="85551"/>
    <lineage>
        <taxon>Eukaryota</taxon>
        <taxon>Metazoa</taxon>
        <taxon>Ecdysozoa</taxon>
        <taxon>Arthropoda</taxon>
        <taxon>Crustacea</taxon>
        <taxon>Multicrustacea</taxon>
        <taxon>Malacostraca</taxon>
        <taxon>Eumalacostraca</taxon>
        <taxon>Eucarida</taxon>
        <taxon>Decapoda</taxon>
        <taxon>Pleocyemata</taxon>
        <taxon>Brachyura</taxon>
        <taxon>Eubrachyura</taxon>
        <taxon>Portunoidea</taxon>
        <taxon>Portunidae</taxon>
        <taxon>Portuninae</taxon>
        <taxon>Scylla</taxon>
    </lineage>
</organism>
<dbReference type="InterPro" id="IPR009003">
    <property type="entry name" value="Peptidase_S1_PA"/>
</dbReference>
<dbReference type="PROSITE" id="PS00135">
    <property type="entry name" value="TRYPSIN_SER"/>
    <property type="match status" value="1"/>
</dbReference>
<dbReference type="InterPro" id="IPR051487">
    <property type="entry name" value="Ser/Thr_Proteases_Immune/Dev"/>
</dbReference>
<feature type="signal peptide" evidence="9">
    <location>
        <begin position="1"/>
        <end position="22"/>
    </location>
</feature>
<dbReference type="InterPro" id="IPR001314">
    <property type="entry name" value="Peptidase_S1A"/>
</dbReference>
<dbReference type="EC" id="3.4.21.-" evidence="8"/>
<dbReference type="Gene3D" id="3.30.1640.30">
    <property type="match status" value="1"/>
</dbReference>
<evidence type="ECO:0000256" key="4">
    <source>
        <dbReference type="ARBA" id="ARBA00022825"/>
    </source>
</evidence>
<keyword evidence="9" id="KW-0964">Secreted</keyword>
<dbReference type="PANTHER" id="PTHR24256">
    <property type="entry name" value="TRYPTASE-RELATED"/>
    <property type="match status" value="1"/>
</dbReference>
<dbReference type="InterPro" id="IPR033116">
    <property type="entry name" value="TRYPSIN_SER"/>
</dbReference>
<dbReference type="SMART" id="SM00020">
    <property type="entry name" value="Tryp_SPc"/>
    <property type="match status" value="1"/>
</dbReference>
<evidence type="ECO:0000313" key="12">
    <source>
        <dbReference type="EMBL" id="JAI60256.1"/>
    </source>
</evidence>
<evidence type="ECO:0000256" key="5">
    <source>
        <dbReference type="ARBA" id="ARBA00023157"/>
    </source>
</evidence>
<keyword evidence="6" id="KW-0325">Glycoprotein</keyword>
<comment type="subcellular location">
    <subcellularLocation>
        <location evidence="9">Secreted</location>
    </subcellularLocation>
</comment>
<dbReference type="PRINTS" id="PR00722">
    <property type="entry name" value="CHYMOTRYPSIN"/>
</dbReference>
<evidence type="ECO:0000256" key="2">
    <source>
        <dbReference type="ARBA" id="ARBA00022729"/>
    </source>
</evidence>
<comment type="domain">
    <text evidence="9">The clip domain consists of 35-55 residues which are 'knitted' together usually by 3 conserved disulfide bonds forming a clip-like compact structure.</text>
</comment>
<dbReference type="FunFam" id="2.40.10.10:FF:000028">
    <property type="entry name" value="Serine protease easter"/>
    <property type="match status" value="1"/>
</dbReference>
<evidence type="ECO:0000256" key="1">
    <source>
        <dbReference type="ARBA" id="ARBA00022670"/>
    </source>
</evidence>
<dbReference type="AlphaFoldDB" id="A0A0N7ZAZ9"/>
<keyword evidence="5" id="KW-1015">Disulfide bond</keyword>
<dbReference type="InterPro" id="IPR018114">
    <property type="entry name" value="TRYPSIN_HIS"/>
</dbReference>
<dbReference type="InterPro" id="IPR038565">
    <property type="entry name" value="CLIP_sf"/>
</dbReference>
<dbReference type="Pfam" id="PF00089">
    <property type="entry name" value="Trypsin"/>
    <property type="match status" value="1"/>
</dbReference>
<feature type="domain" description="Peptidase S1" evidence="10">
    <location>
        <begin position="118"/>
        <end position="373"/>
    </location>
</feature>
<evidence type="ECO:0000259" key="11">
    <source>
        <dbReference type="PROSITE" id="PS51888"/>
    </source>
</evidence>
<evidence type="ECO:0000256" key="8">
    <source>
        <dbReference type="RuleBase" id="RU363034"/>
    </source>
</evidence>
<dbReference type="SMART" id="SM00680">
    <property type="entry name" value="CLIP"/>
    <property type="match status" value="1"/>
</dbReference>
<proteinExistence type="inferred from homology"/>
<comment type="similarity">
    <text evidence="7 9">Belongs to the peptidase S1 family. CLIP subfamily.</text>
</comment>
<evidence type="ECO:0000259" key="10">
    <source>
        <dbReference type="PROSITE" id="PS50240"/>
    </source>
</evidence>
<keyword evidence="4 8" id="KW-0720">Serine protease</keyword>
<feature type="chain" id="PRO_5023966241" description="CLIP domain-containing serine protease" evidence="9">
    <location>
        <begin position="23"/>
        <end position="374"/>
    </location>
</feature>
<dbReference type="PROSITE" id="PS50240">
    <property type="entry name" value="TRYPSIN_DOM"/>
    <property type="match status" value="1"/>
</dbReference>
<dbReference type="Pfam" id="PF12032">
    <property type="entry name" value="CLIP"/>
    <property type="match status" value="1"/>
</dbReference>
<name>A0A0N7ZAZ9_SCYOL</name>
<dbReference type="InterPro" id="IPR001254">
    <property type="entry name" value="Trypsin_dom"/>
</dbReference>
<keyword evidence="2 9" id="KW-0732">Signal</keyword>
<feature type="domain" description="Clip" evidence="11">
    <location>
        <begin position="27"/>
        <end position="84"/>
    </location>
</feature>
<dbReference type="GO" id="GO:0005576">
    <property type="term" value="C:extracellular region"/>
    <property type="evidence" value="ECO:0007669"/>
    <property type="project" value="UniProtKB-SubCell"/>
</dbReference>
<dbReference type="InterPro" id="IPR022700">
    <property type="entry name" value="CLIP"/>
</dbReference>
<evidence type="ECO:0000256" key="6">
    <source>
        <dbReference type="ARBA" id="ARBA00023180"/>
    </source>
</evidence>
<dbReference type="Gene3D" id="2.40.10.10">
    <property type="entry name" value="Trypsin-like serine proteases"/>
    <property type="match status" value="2"/>
</dbReference>
<sequence length="374" mass="40773">MGHVNPAVVAVAALATLMSCQAQEGRSCVDGNGQAGTCINIRSCQPQRELLQAVKENRAPPNAIQILRQSVCEILSRERLLVCCAQSTSTETTTSAGTGSGRDLLPRNCGRVDLTDRIIDGEDAPLLAWPWMALLRGTARGQPASWFCGGVLINDRYVLTAAHCFNEHKLEFVRLGEHTLSTTEDCQSGVCAPPPQDITTEQIIIHPQYKSPCQQCNDIALLRLSSPVQLHPIHLVPICVPVDPVKDMGFSEADFQGKHAWAAGWGSTSRSPLRVSIPDTLQQVFLPIREDTVCPLLKRGYPEPRMVLCAGGDGKDTCRGDSGGPLQLSNRAETRRFVVGITSVGPEVCGRKSTQALYTNVHFYVQWILENLRP</sequence>
<dbReference type="SUPFAM" id="SSF50494">
    <property type="entry name" value="Trypsin-like serine proteases"/>
    <property type="match status" value="1"/>
</dbReference>
<reference evidence="12" key="1">
    <citation type="submission" date="2015-09" db="EMBL/GenBank/DDBJ databases">
        <title>Scylla olivacea transcriptome.</title>
        <authorList>
            <person name="Ikhwanuddin M."/>
        </authorList>
    </citation>
    <scope>NUCLEOTIDE SEQUENCE</scope>
</reference>
<dbReference type="CDD" id="cd00190">
    <property type="entry name" value="Tryp_SPc"/>
    <property type="match status" value="1"/>
</dbReference>
<accession>A0A0N7ZAZ9</accession>
<evidence type="ECO:0000256" key="7">
    <source>
        <dbReference type="ARBA" id="ARBA00024195"/>
    </source>
</evidence>